<dbReference type="InterPro" id="IPR001920">
    <property type="entry name" value="Asp/Glu_race"/>
</dbReference>
<proteinExistence type="inferred from homology"/>
<sequence length="287" mass="30874">MSTKRIANLHPIGAEGHRYYEVPGSIIGNGFSSEVVAPLVPTVFLTETDRRLMDLAYLEAGMRAQEAGFDAMFVNSVADYGLHLLRESAEIPVIGAGQAAMQLAAGLGARFAILTVWPPATRSLYERLLSDYGLRDRCMAVRHVTEDAELSGVISEDGLVARMHAGREEVTERIALEGARLVSQGAEAIVLGCGCMSPIHRDLADRLPVPVVDSITAGHKLAESLVSLDLRPARPWVPPVGLDYLRHMIRETAHLAAELKLTADSCGDSCSIVSATETLGTRHRGGL</sequence>
<dbReference type="PANTHER" id="PTHR28047">
    <property type="entry name" value="PROTEIN DCG1"/>
    <property type="match status" value="1"/>
</dbReference>
<dbReference type="AlphaFoldDB" id="A0A2A9FFB2"/>
<dbReference type="SUPFAM" id="SSF53681">
    <property type="entry name" value="Aspartate/glutamate racemase"/>
    <property type="match status" value="1"/>
</dbReference>
<gene>
    <name evidence="2" type="ORF">ATK36_4243</name>
</gene>
<accession>A0A2A9FFB2</accession>
<evidence type="ECO:0000313" key="2">
    <source>
        <dbReference type="EMBL" id="PFG49115.1"/>
    </source>
</evidence>
<dbReference type="Gene3D" id="3.40.50.12500">
    <property type="match status" value="1"/>
</dbReference>
<dbReference type="InterPro" id="IPR053714">
    <property type="entry name" value="Iso_Racemase_Enz_sf"/>
</dbReference>
<dbReference type="GO" id="GO:0047661">
    <property type="term" value="F:amino-acid racemase activity"/>
    <property type="evidence" value="ECO:0007669"/>
    <property type="project" value="InterPro"/>
</dbReference>
<reference evidence="2 3" key="1">
    <citation type="submission" date="2017-10" db="EMBL/GenBank/DDBJ databases">
        <title>Sequencing the genomes of 1000 actinobacteria strains.</title>
        <authorList>
            <person name="Klenk H.-P."/>
        </authorList>
    </citation>
    <scope>NUCLEOTIDE SEQUENCE [LARGE SCALE GENOMIC DNA]</scope>
    <source>
        <strain evidence="2 3">DSM 46092</strain>
    </source>
</reference>
<evidence type="ECO:0000313" key="3">
    <source>
        <dbReference type="Proteomes" id="UP000243542"/>
    </source>
</evidence>
<keyword evidence="3" id="KW-1185">Reference proteome</keyword>
<comment type="similarity">
    <text evidence="1">Belongs to the HyuE racemase family.</text>
</comment>
<protein>
    <submittedName>
        <fullName evidence="2">Asp/Glu/hydantoin racemase</fullName>
    </submittedName>
</protein>
<dbReference type="PANTHER" id="PTHR28047:SF5">
    <property type="entry name" value="PROTEIN DCG1"/>
    <property type="match status" value="1"/>
</dbReference>
<dbReference type="Pfam" id="PF01177">
    <property type="entry name" value="Asp_Glu_race"/>
    <property type="match status" value="1"/>
</dbReference>
<dbReference type="RefSeq" id="WP_098513073.1">
    <property type="nucleotide sequence ID" value="NZ_JBIAKZ010000001.1"/>
</dbReference>
<organism evidence="2 3">
    <name type="scientific">Amycolatopsis sulphurea</name>
    <dbReference type="NCBI Taxonomy" id="76022"/>
    <lineage>
        <taxon>Bacteria</taxon>
        <taxon>Bacillati</taxon>
        <taxon>Actinomycetota</taxon>
        <taxon>Actinomycetes</taxon>
        <taxon>Pseudonocardiales</taxon>
        <taxon>Pseudonocardiaceae</taxon>
        <taxon>Amycolatopsis</taxon>
    </lineage>
</organism>
<name>A0A2A9FFB2_9PSEU</name>
<dbReference type="InterPro" id="IPR052186">
    <property type="entry name" value="Hydantoin_racemase-like"/>
</dbReference>
<evidence type="ECO:0000256" key="1">
    <source>
        <dbReference type="ARBA" id="ARBA00038414"/>
    </source>
</evidence>
<dbReference type="EMBL" id="PDJK01000002">
    <property type="protein sequence ID" value="PFG49115.1"/>
    <property type="molecule type" value="Genomic_DNA"/>
</dbReference>
<dbReference type="InterPro" id="IPR015942">
    <property type="entry name" value="Asp/Glu/hydantoin_racemase"/>
</dbReference>
<comment type="caution">
    <text evidence="2">The sequence shown here is derived from an EMBL/GenBank/DDBJ whole genome shotgun (WGS) entry which is preliminary data.</text>
</comment>
<dbReference type="Proteomes" id="UP000243542">
    <property type="component" value="Unassembled WGS sequence"/>
</dbReference>